<feature type="transmembrane region" description="Helical" evidence="6">
    <location>
        <begin position="381"/>
        <end position="401"/>
    </location>
</feature>
<organism evidence="7 8">
    <name type="scientific">Haladaptatus pallidirubidus</name>
    <dbReference type="NCBI Taxonomy" id="1008152"/>
    <lineage>
        <taxon>Archaea</taxon>
        <taxon>Methanobacteriati</taxon>
        <taxon>Methanobacteriota</taxon>
        <taxon>Stenosarchaea group</taxon>
        <taxon>Halobacteria</taxon>
        <taxon>Halobacteriales</taxon>
        <taxon>Haladaptataceae</taxon>
        <taxon>Haladaptatus</taxon>
    </lineage>
</organism>
<feature type="transmembrane region" description="Helical" evidence="6">
    <location>
        <begin position="272"/>
        <end position="298"/>
    </location>
</feature>
<gene>
    <name evidence="7" type="ORF">GCM10025751_35620</name>
</gene>
<sequence>MGQGTLGFWESVSFALGGIIGGGIFAVLGVVAKVAGPTAWLAYFAAGIVAMCTGYSYVKLNQLSDSQGGSVTFIEEFIGRPMLAGMVGWMLIVGYIGTMAMYGFAFGAYFGQLFGLSTIPVVGLPTRPVMSVLVVAGFVGLNVIGARESGVAEDVLVALKVGIVVLFGVIGIWFAYTQGQLKLGIERAVRHPAGPFVAAAVSFVSFEGWQLLMYDQDRIENPVENITKAVYLSIPISTLVYMAVALVTISLVSRGQVVRHPDVALAIAAKQFAGQIGYVLIGIAALLSTASAINATMFSTALFSKGMLADDLLPDKIGDASDDGPPTRTLVIIGLLTAVFTAYGSLEAITEFASVSFIVVFGAMSYLAFRERDNPSITAVVPAIGMLGSAVFLPLLLWHLYTTQRGILALVVGITVSIFLLELVYFERKSILQGVRNVEKRI</sequence>
<evidence type="ECO:0000256" key="3">
    <source>
        <dbReference type="ARBA" id="ARBA00022692"/>
    </source>
</evidence>
<feature type="transmembrane region" description="Helical" evidence="6">
    <location>
        <begin position="352"/>
        <end position="369"/>
    </location>
</feature>
<dbReference type="GeneID" id="68614574"/>
<keyword evidence="3 6" id="KW-0812">Transmembrane</keyword>
<proteinExistence type="predicted"/>
<dbReference type="InterPro" id="IPR050367">
    <property type="entry name" value="APC_superfamily"/>
</dbReference>
<dbReference type="Pfam" id="PF13520">
    <property type="entry name" value="AA_permease_2"/>
    <property type="match status" value="1"/>
</dbReference>
<dbReference type="Proteomes" id="UP001501729">
    <property type="component" value="Unassembled WGS sequence"/>
</dbReference>
<evidence type="ECO:0000256" key="6">
    <source>
        <dbReference type="SAM" id="Phobius"/>
    </source>
</evidence>
<dbReference type="PANTHER" id="PTHR42770:SF11">
    <property type="entry name" value="INNER MEMBRANE TRANSPORT PROTEIN YBAT"/>
    <property type="match status" value="1"/>
</dbReference>
<evidence type="ECO:0000256" key="5">
    <source>
        <dbReference type="ARBA" id="ARBA00023136"/>
    </source>
</evidence>
<dbReference type="EMBL" id="BAABKX010000015">
    <property type="protein sequence ID" value="GAA5055697.1"/>
    <property type="molecule type" value="Genomic_DNA"/>
</dbReference>
<feature type="transmembrane region" description="Helical" evidence="6">
    <location>
        <begin position="39"/>
        <end position="58"/>
    </location>
</feature>
<reference evidence="7 8" key="1">
    <citation type="journal article" date="2019" name="Int. J. Syst. Evol. Microbiol.">
        <title>The Global Catalogue of Microorganisms (GCM) 10K type strain sequencing project: providing services to taxonomists for standard genome sequencing and annotation.</title>
        <authorList>
            <consortium name="The Broad Institute Genomics Platform"/>
            <consortium name="The Broad Institute Genome Sequencing Center for Infectious Disease"/>
            <person name="Wu L."/>
            <person name="Ma J."/>
        </authorList>
    </citation>
    <scope>NUCLEOTIDE SEQUENCE [LARGE SCALE GENOMIC DNA]</scope>
    <source>
        <strain evidence="7 8">JCM 17504</strain>
    </source>
</reference>
<dbReference type="RefSeq" id="WP_227774358.1">
    <property type="nucleotide sequence ID" value="NZ_BAABKX010000015.1"/>
</dbReference>
<protein>
    <submittedName>
        <fullName evidence="7">Amino acid permease</fullName>
    </submittedName>
</protein>
<dbReference type="PANTHER" id="PTHR42770">
    <property type="entry name" value="AMINO ACID TRANSPORTER-RELATED"/>
    <property type="match status" value="1"/>
</dbReference>
<dbReference type="Gene3D" id="1.20.1740.10">
    <property type="entry name" value="Amino acid/polyamine transporter I"/>
    <property type="match status" value="1"/>
</dbReference>
<evidence type="ECO:0000256" key="1">
    <source>
        <dbReference type="ARBA" id="ARBA00004651"/>
    </source>
</evidence>
<dbReference type="GO" id="GO:0005886">
    <property type="term" value="C:plasma membrane"/>
    <property type="evidence" value="ECO:0007669"/>
    <property type="project" value="UniProtKB-SubCell"/>
</dbReference>
<evidence type="ECO:0000256" key="4">
    <source>
        <dbReference type="ARBA" id="ARBA00022989"/>
    </source>
</evidence>
<comment type="caution">
    <text evidence="7">The sequence shown here is derived from an EMBL/GenBank/DDBJ whole genome shotgun (WGS) entry which is preliminary data.</text>
</comment>
<feature type="transmembrane region" description="Helical" evidence="6">
    <location>
        <begin position="157"/>
        <end position="176"/>
    </location>
</feature>
<keyword evidence="8" id="KW-1185">Reference proteome</keyword>
<comment type="subcellular location">
    <subcellularLocation>
        <location evidence="1">Cell membrane</location>
        <topology evidence="1">Multi-pass membrane protein</topology>
    </subcellularLocation>
</comment>
<feature type="transmembrane region" description="Helical" evidence="6">
    <location>
        <begin position="12"/>
        <end position="32"/>
    </location>
</feature>
<dbReference type="GO" id="GO:0022857">
    <property type="term" value="F:transmembrane transporter activity"/>
    <property type="evidence" value="ECO:0007669"/>
    <property type="project" value="InterPro"/>
</dbReference>
<feature type="transmembrane region" description="Helical" evidence="6">
    <location>
        <begin position="226"/>
        <end position="252"/>
    </location>
</feature>
<feature type="transmembrane region" description="Helical" evidence="6">
    <location>
        <begin position="407"/>
        <end position="426"/>
    </location>
</feature>
<dbReference type="PIRSF" id="PIRSF006060">
    <property type="entry name" value="AA_transporter"/>
    <property type="match status" value="1"/>
</dbReference>
<evidence type="ECO:0000256" key="2">
    <source>
        <dbReference type="ARBA" id="ARBA00022475"/>
    </source>
</evidence>
<accession>A0AAV3UKT1</accession>
<keyword evidence="5 6" id="KW-0472">Membrane</keyword>
<evidence type="ECO:0000313" key="8">
    <source>
        <dbReference type="Proteomes" id="UP001501729"/>
    </source>
</evidence>
<dbReference type="AlphaFoldDB" id="A0AAV3UKT1"/>
<name>A0AAV3UKT1_9EURY</name>
<evidence type="ECO:0000313" key="7">
    <source>
        <dbReference type="EMBL" id="GAA5055697.1"/>
    </source>
</evidence>
<keyword evidence="4 6" id="KW-1133">Transmembrane helix</keyword>
<keyword evidence="2" id="KW-1003">Cell membrane</keyword>
<feature type="transmembrane region" description="Helical" evidence="6">
    <location>
        <begin position="128"/>
        <end position="145"/>
    </location>
</feature>
<dbReference type="InterPro" id="IPR002293">
    <property type="entry name" value="AA/rel_permease1"/>
</dbReference>